<comment type="caution">
    <text evidence="2">The sequence shown here is derived from an EMBL/GenBank/DDBJ whole genome shotgun (WGS) entry which is preliminary data.</text>
</comment>
<evidence type="ECO:0000256" key="1">
    <source>
        <dbReference type="SAM" id="MobiDB-lite"/>
    </source>
</evidence>
<keyword evidence="3" id="KW-1185">Reference proteome</keyword>
<dbReference type="EMBL" id="BLAD01000102">
    <property type="protein sequence ID" value="GES05495.1"/>
    <property type="molecule type" value="Genomic_DNA"/>
</dbReference>
<feature type="compositionally biased region" description="Pro residues" evidence="1">
    <location>
        <begin position="23"/>
        <end position="33"/>
    </location>
</feature>
<accession>A0A5M3W8U7</accession>
<protein>
    <submittedName>
        <fullName evidence="2">Uncharacterized protein</fullName>
    </submittedName>
</protein>
<feature type="compositionally biased region" description="Polar residues" evidence="1">
    <location>
        <begin position="56"/>
        <end position="76"/>
    </location>
</feature>
<dbReference type="Proteomes" id="UP000334990">
    <property type="component" value="Unassembled WGS sequence"/>
</dbReference>
<proteinExistence type="predicted"/>
<reference evidence="2 3" key="1">
    <citation type="submission" date="2019-10" db="EMBL/GenBank/DDBJ databases">
        <title>Whole genome shotgun sequence of Acrocarpospora corrugata NBRC 13972.</title>
        <authorList>
            <person name="Ichikawa N."/>
            <person name="Kimura A."/>
            <person name="Kitahashi Y."/>
            <person name="Komaki H."/>
            <person name="Oguchi A."/>
        </authorList>
    </citation>
    <scope>NUCLEOTIDE SEQUENCE [LARGE SCALE GENOMIC DNA]</scope>
    <source>
        <strain evidence="2 3">NBRC 13972</strain>
    </source>
</reference>
<feature type="region of interest" description="Disordered" evidence="1">
    <location>
        <begin position="15"/>
        <end position="94"/>
    </location>
</feature>
<sequence length="94" mass="10416">MRVQPEAILTCTDISPPAQIYPHPSPPYFPPTLPRLHRARSDLSGPQPPPKATKGNLRSNMPSQSTVVSDFPQSHKGNLRPISRTPAWPRLCLD</sequence>
<evidence type="ECO:0000313" key="2">
    <source>
        <dbReference type="EMBL" id="GES05495.1"/>
    </source>
</evidence>
<organism evidence="2 3">
    <name type="scientific">Acrocarpospora corrugata</name>
    <dbReference type="NCBI Taxonomy" id="35763"/>
    <lineage>
        <taxon>Bacteria</taxon>
        <taxon>Bacillati</taxon>
        <taxon>Actinomycetota</taxon>
        <taxon>Actinomycetes</taxon>
        <taxon>Streptosporangiales</taxon>
        <taxon>Streptosporangiaceae</taxon>
        <taxon>Acrocarpospora</taxon>
    </lineage>
</organism>
<evidence type="ECO:0000313" key="3">
    <source>
        <dbReference type="Proteomes" id="UP000334990"/>
    </source>
</evidence>
<gene>
    <name evidence="2" type="ORF">Acor_75630</name>
</gene>
<dbReference type="AlphaFoldDB" id="A0A5M3W8U7"/>
<name>A0A5M3W8U7_9ACTN</name>